<name>A0A1P8KMF1_9BACT</name>
<keyword evidence="5" id="KW-0442">Lipid degradation</keyword>
<dbReference type="AlphaFoldDB" id="A0A1P8KMF1"/>
<dbReference type="InterPro" id="IPR025202">
    <property type="entry name" value="PLD-like_dom"/>
</dbReference>
<dbReference type="InterPro" id="IPR001736">
    <property type="entry name" value="PLipase_D/transphosphatidylase"/>
</dbReference>
<evidence type="ECO:0000256" key="4">
    <source>
        <dbReference type="ARBA" id="ARBA00022801"/>
    </source>
</evidence>
<dbReference type="OrthoDB" id="9765044at2"/>
<evidence type="ECO:0000313" key="8">
    <source>
        <dbReference type="EMBL" id="APW65732.1"/>
    </source>
</evidence>
<keyword evidence="9" id="KW-1185">Reference proteome</keyword>
<evidence type="ECO:0000256" key="2">
    <source>
        <dbReference type="ARBA" id="ARBA00008664"/>
    </source>
</evidence>
<dbReference type="EC" id="3.1.4.4" evidence="3"/>
<keyword evidence="6" id="KW-0443">Lipid metabolism</keyword>
<dbReference type="GO" id="GO:0016042">
    <property type="term" value="P:lipid catabolic process"/>
    <property type="evidence" value="ECO:0007669"/>
    <property type="project" value="UniProtKB-KW"/>
</dbReference>
<dbReference type="EMBL" id="CP019070">
    <property type="protein sequence ID" value="APW65732.1"/>
    <property type="molecule type" value="Genomic_DNA"/>
</dbReference>
<keyword evidence="4" id="KW-0378">Hydrolase</keyword>
<feature type="domain" description="PLD phosphodiesterase" evidence="7">
    <location>
        <begin position="113"/>
        <end position="140"/>
    </location>
</feature>
<comment type="similarity">
    <text evidence="2">Belongs to the phospholipase D family.</text>
</comment>
<organism evidence="8 9">
    <name type="scientific">Poseidonibacter parvus</name>
    <dbReference type="NCBI Taxonomy" id="1850254"/>
    <lineage>
        <taxon>Bacteria</taxon>
        <taxon>Pseudomonadati</taxon>
        <taxon>Campylobacterota</taxon>
        <taxon>Epsilonproteobacteria</taxon>
        <taxon>Campylobacterales</taxon>
        <taxon>Arcobacteraceae</taxon>
        <taxon>Poseidonibacter</taxon>
    </lineage>
</organism>
<dbReference type="PANTHER" id="PTHR43856:SF1">
    <property type="entry name" value="MITOCHONDRIAL CARDIOLIPIN HYDROLASE"/>
    <property type="match status" value="1"/>
</dbReference>
<evidence type="ECO:0000313" key="9">
    <source>
        <dbReference type="Proteomes" id="UP000186074"/>
    </source>
</evidence>
<dbReference type="InterPro" id="IPR051406">
    <property type="entry name" value="PLD_domain"/>
</dbReference>
<sequence length="167" mass="19406">MSLFKITLISICLCFNLYAKDNKAIAFTSLNEIYFLPIETKETKNNISKLIKTAERNIHIAMYNFSYKKFAKELVSSSKKGVKVKIVLDKSKIDKNDKIYKYLKNNGIIVKIANKKLHTKIAIFDEKVAVLGSINWTKESFKNNYEVVMFTKDKKIINKMLTFLNKF</sequence>
<dbReference type="Pfam" id="PF13091">
    <property type="entry name" value="PLDc_2"/>
    <property type="match status" value="1"/>
</dbReference>
<proteinExistence type="inferred from homology"/>
<dbReference type="Proteomes" id="UP000186074">
    <property type="component" value="Chromosome"/>
</dbReference>
<dbReference type="GO" id="GO:0006793">
    <property type="term" value="P:phosphorus metabolic process"/>
    <property type="evidence" value="ECO:0007669"/>
    <property type="project" value="UniProtKB-ARBA"/>
</dbReference>
<evidence type="ECO:0000259" key="7">
    <source>
        <dbReference type="PROSITE" id="PS50035"/>
    </source>
</evidence>
<dbReference type="PANTHER" id="PTHR43856">
    <property type="entry name" value="CARDIOLIPIN HYDROLASE"/>
    <property type="match status" value="1"/>
</dbReference>
<dbReference type="KEGG" id="alp:LPB137_07640"/>
<accession>A0A1P8KMF1</accession>
<evidence type="ECO:0000256" key="6">
    <source>
        <dbReference type="ARBA" id="ARBA00023098"/>
    </source>
</evidence>
<dbReference type="RefSeq" id="WP_076086601.1">
    <property type="nucleotide sequence ID" value="NZ_CP019070.1"/>
</dbReference>
<dbReference type="GO" id="GO:0004630">
    <property type="term" value="F:phospholipase D activity"/>
    <property type="evidence" value="ECO:0007669"/>
    <property type="project" value="UniProtKB-EC"/>
</dbReference>
<reference evidence="8 9" key="1">
    <citation type="submission" date="2017-01" db="EMBL/GenBank/DDBJ databases">
        <title>Genome sequencing of Arcobacter sp. LPB0137.</title>
        <authorList>
            <person name="Lee G.-W."/>
            <person name="Yi H."/>
        </authorList>
    </citation>
    <scope>NUCLEOTIDE SEQUENCE [LARGE SCALE GENOMIC DNA]</scope>
    <source>
        <strain evidence="8 9">LPB0137</strain>
    </source>
</reference>
<dbReference type="GO" id="GO:0016891">
    <property type="term" value="F:RNA endonuclease activity producing 5'-phosphomonoesters, hydrolytic mechanism"/>
    <property type="evidence" value="ECO:0007669"/>
    <property type="project" value="TreeGrafter"/>
</dbReference>
<dbReference type="Gene3D" id="3.30.870.10">
    <property type="entry name" value="Endonuclease Chain A"/>
    <property type="match status" value="1"/>
</dbReference>
<evidence type="ECO:0000256" key="1">
    <source>
        <dbReference type="ARBA" id="ARBA00000798"/>
    </source>
</evidence>
<evidence type="ECO:0000256" key="3">
    <source>
        <dbReference type="ARBA" id="ARBA00012027"/>
    </source>
</evidence>
<dbReference type="SMART" id="SM00155">
    <property type="entry name" value="PLDc"/>
    <property type="match status" value="1"/>
</dbReference>
<dbReference type="STRING" id="1850254.LPB137_07640"/>
<evidence type="ECO:0000256" key="5">
    <source>
        <dbReference type="ARBA" id="ARBA00022963"/>
    </source>
</evidence>
<comment type="catalytic activity">
    <reaction evidence="1">
        <text>a 1,2-diacyl-sn-glycero-3-phosphocholine + H2O = a 1,2-diacyl-sn-glycero-3-phosphate + choline + H(+)</text>
        <dbReference type="Rhea" id="RHEA:14445"/>
        <dbReference type="ChEBI" id="CHEBI:15354"/>
        <dbReference type="ChEBI" id="CHEBI:15377"/>
        <dbReference type="ChEBI" id="CHEBI:15378"/>
        <dbReference type="ChEBI" id="CHEBI:57643"/>
        <dbReference type="ChEBI" id="CHEBI:58608"/>
        <dbReference type="EC" id="3.1.4.4"/>
    </reaction>
</comment>
<dbReference type="PROSITE" id="PS50035">
    <property type="entry name" value="PLD"/>
    <property type="match status" value="1"/>
</dbReference>
<dbReference type="SUPFAM" id="SSF56024">
    <property type="entry name" value="Phospholipase D/nuclease"/>
    <property type="match status" value="1"/>
</dbReference>
<gene>
    <name evidence="8" type="ORF">LPB137_07640</name>
</gene>
<protein>
    <recommendedName>
        <fullName evidence="3">phospholipase D</fullName>
        <ecNumber evidence="3">3.1.4.4</ecNumber>
    </recommendedName>
</protein>